<evidence type="ECO:0000313" key="3">
    <source>
        <dbReference type="Proteomes" id="UP000828390"/>
    </source>
</evidence>
<protein>
    <submittedName>
        <fullName evidence="2">Uncharacterized protein</fullName>
    </submittedName>
</protein>
<name>A0A9D3YL58_DREPO</name>
<proteinExistence type="predicted"/>
<reference evidence="2" key="2">
    <citation type="submission" date="2020-11" db="EMBL/GenBank/DDBJ databases">
        <authorList>
            <person name="McCartney M.A."/>
            <person name="Auch B."/>
            <person name="Kono T."/>
            <person name="Mallez S."/>
            <person name="Becker A."/>
            <person name="Gohl D.M."/>
            <person name="Silverstein K.A.T."/>
            <person name="Koren S."/>
            <person name="Bechman K.B."/>
            <person name="Herman A."/>
            <person name="Abrahante J.E."/>
            <person name="Garbe J."/>
        </authorList>
    </citation>
    <scope>NUCLEOTIDE SEQUENCE</scope>
    <source>
        <strain evidence="2">Duluth1</strain>
        <tissue evidence="2">Whole animal</tissue>
    </source>
</reference>
<comment type="caution">
    <text evidence="2">The sequence shown here is derived from an EMBL/GenBank/DDBJ whole genome shotgun (WGS) entry which is preliminary data.</text>
</comment>
<evidence type="ECO:0000313" key="2">
    <source>
        <dbReference type="EMBL" id="KAH3702552.1"/>
    </source>
</evidence>
<feature type="region of interest" description="Disordered" evidence="1">
    <location>
        <begin position="66"/>
        <end position="131"/>
    </location>
</feature>
<dbReference type="AlphaFoldDB" id="A0A9D3YL58"/>
<organism evidence="2 3">
    <name type="scientific">Dreissena polymorpha</name>
    <name type="common">Zebra mussel</name>
    <name type="synonym">Mytilus polymorpha</name>
    <dbReference type="NCBI Taxonomy" id="45954"/>
    <lineage>
        <taxon>Eukaryota</taxon>
        <taxon>Metazoa</taxon>
        <taxon>Spiralia</taxon>
        <taxon>Lophotrochozoa</taxon>
        <taxon>Mollusca</taxon>
        <taxon>Bivalvia</taxon>
        <taxon>Autobranchia</taxon>
        <taxon>Heteroconchia</taxon>
        <taxon>Euheterodonta</taxon>
        <taxon>Imparidentia</taxon>
        <taxon>Neoheterodontei</taxon>
        <taxon>Myida</taxon>
        <taxon>Dreissenoidea</taxon>
        <taxon>Dreissenidae</taxon>
        <taxon>Dreissena</taxon>
    </lineage>
</organism>
<gene>
    <name evidence="2" type="ORF">DPMN_077576</name>
</gene>
<keyword evidence="3" id="KW-1185">Reference proteome</keyword>
<accession>A0A9D3YL58</accession>
<dbReference type="EMBL" id="JAIWYP010000015">
    <property type="protein sequence ID" value="KAH3702552.1"/>
    <property type="molecule type" value="Genomic_DNA"/>
</dbReference>
<sequence>MFCPNFSLSEFIRIDPSEKKITVEDNTILSPGPSRFANAGRPAWTGMIPGQQPDRVPVNPDWLRSIPCPDESRRRPGIAPPARPGRAPIYRNTAGTHCVYTGIRPRKSYGNAPVSPRSSPLMPRRRPGECRDQKINRDHLPVMINVPMKFHDPRRKHS</sequence>
<reference evidence="2" key="1">
    <citation type="journal article" date="2019" name="bioRxiv">
        <title>The Genome of the Zebra Mussel, Dreissena polymorpha: A Resource for Invasive Species Research.</title>
        <authorList>
            <person name="McCartney M.A."/>
            <person name="Auch B."/>
            <person name="Kono T."/>
            <person name="Mallez S."/>
            <person name="Zhang Y."/>
            <person name="Obille A."/>
            <person name="Becker A."/>
            <person name="Abrahante J.E."/>
            <person name="Garbe J."/>
            <person name="Badalamenti J.P."/>
            <person name="Herman A."/>
            <person name="Mangelson H."/>
            <person name="Liachko I."/>
            <person name="Sullivan S."/>
            <person name="Sone E.D."/>
            <person name="Koren S."/>
            <person name="Silverstein K.A.T."/>
            <person name="Beckman K.B."/>
            <person name="Gohl D.M."/>
        </authorList>
    </citation>
    <scope>NUCLEOTIDE SEQUENCE</scope>
    <source>
        <strain evidence="2">Duluth1</strain>
        <tissue evidence="2">Whole animal</tissue>
    </source>
</reference>
<dbReference type="Proteomes" id="UP000828390">
    <property type="component" value="Unassembled WGS sequence"/>
</dbReference>
<evidence type="ECO:0000256" key="1">
    <source>
        <dbReference type="SAM" id="MobiDB-lite"/>
    </source>
</evidence>